<keyword evidence="30" id="KW-1185">Reference proteome</keyword>
<keyword evidence="18 25" id="KW-1133">Transmembrane helix</keyword>
<dbReference type="GO" id="GO:0005886">
    <property type="term" value="C:plasma membrane"/>
    <property type="evidence" value="ECO:0007669"/>
    <property type="project" value="UniProtKB-SubCell"/>
</dbReference>
<evidence type="ECO:0000256" key="24">
    <source>
        <dbReference type="ARBA" id="ARBA00033349"/>
    </source>
</evidence>
<protein>
    <recommendedName>
        <fullName evidence="6">Mannitol-specific phosphotransferase enzyme IIA component</fullName>
        <ecNumber evidence="5">2.7.1.197</ecNumber>
    </recommendedName>
    <alternativeName>
        <fullName evidence="22">EIIA</fullName>
    </alternativeName>
    <alternativeName>
        <fullName evidence="24">EIICB-Mtl</fullName>
    </alternativeName>
    <alternativeName>
        <fullName evidence="21">EIICBA-Mtl</fullName>
    </alternativeName>
    <alternativeName>
        <fullName evidence="23">EIII</fullName>
    </alternativeName>
    <alternativeName>
        <fullName evidence="20">PTS system mannitol-specific EIIA component</fullName>
    </alternativeName>
    <alternativeName>
        <fullName evidence="8">PTS system mannitol-specific EIICB component</fullName>
    </alternativeName>
    <alternativeName>
        <fullName evidence="7">PTS system mannitol-specific EIICBA component</fullName>
    </alternativeName>
</protein>
<dbReference type="PROSITE" id="PS00372">
    <property type="entry name" value="PTS_EIIA_TYPE_2_HIS"/>
    <property type="match status" value="1"/>
</dbReference>
<dbReference type="InterPro" id="IPR013011">
    <property type="entry name" value="PTS_EIIB_2"/>
</dbReference>
<dbReference type="STRING" id="84035.SAMN05660742_11415"/>
<keyword evidence="9" id="KW-0813">Transport</keyword>
<keyword evidence="10" id="KW-1003">Cell membrane</keyword>
<feature type="transmembrane region" description="Helical" evidence="25">
    <location>
        <begin position="20"/>
        <end position="47"/>
    </location>
</feature>
<evidence type="ECO:0000256" key="7">
    <source>
        <dbReference type="ARBA" id="ARBA00015039"/>
    </source>
</evidence>
<dbReference type="InterPro" id="IPR016152">
    <property type="entry name" value="PTrfase/Anion_transptr"/>
</dbReference>
<dbReference type="EMBL" id="FNZK01000014">
    <property type="protein sequence ID" value="SEJ69617.1"/>
    <property type="molecule type" value="Genomic_DNA"/>
</dbReference>
<dbReference type="PANTHER" id="PTHR30181">
    <property type="entry name" value="MANNITOL PERMEASE IIC COMPONENT"/>
    <property type="match status" value="1"/>
</dbReference>
<evidence type="ECO:0000256" key="6">
    <source>
        <dbReference type="ARBA" id="ARBA00014783"/>
    </source>
</evidence>
<dbReference type="Pfam" id="PF02302">
    <property type="entry name" value="PTS_IIB"/>
    <property type="match status" value="1"/>
</dbReference>
<evidence type="ECO:0000256" key="18">
    <source>
        <dbReference type="ARBA" id="ARBA00022989"/>
    </source>
</evidence>
<keyword evidence="19 25" id="KW-0472">Membrane</keyword>
<comment type="function">
    <text evidence="2">The phosphoenolpyruvate-dependent sugar phosphotransferase system (sugar PTS), a major carbohydrate active transport system, catalyzes the phosphorylation of incoming sugar substrates concomitantly with their translocation across the cell membrane. The enzyme II CmtAB PTS system is involved in D-mannitol transport.</text>
</comment>
<feature type="domain" description="PTS EIIA type-2" evidence="26">
    <location>
        <begin position="487"/>
        <end position="627"/>
    </location>
</feature>
<feature type="domain" description="PTS EIIC type-2" evidence="28">
    <location>
        <begin position="17"/>
        <end position="348"/>
    </location>
</feature>
<evidence type="ECO:0000256" key="20">
    <source>
        <dbReference type="ARBA" id="ARBA00029908"/>
    </source>
</evidence>
<feature type="domain" description="PTS EIIB type-2" evidence="27">
    <location>
        <begin position="378"/>
        <end position="473"/>
    </location>
</feature>
<keyword evidence="17" id="KW-0418">Kinase</keyword>
<dbReference type="NCBIfam" id="NF011663">
    <property type="entry name" value="PRK15083.1"/>
    <property type="match status" value="1"/>
</dbReference>
<evidence type="ECO:0000256" key="5">
    <source>
        <dbReference type="ARBA" id="ARBA00011909"/>
    </source>
</evidence>
<dbReference type="InterPro" id="IPR050893">
    <property type="entry name" value="Sugar_PTS"/>
</dbReference>
<dbReference type="InterPro" id="IPR004718">
    <property type="entry name" value="PTS_IIC_mtl"/>
</dbReference>
<dbReference type="RefSeq" id="WP_091832736.1">
    <property type="nucleotide sequence ID" value="NZ_FNZK01000014.1"/>
</dbReference>
<comment type="subcellular location">
    <subcellularLocation>
        <location evidence="3">Cell inner membrane</location>
        <topology evidence="3">Multi-pass membrane protein</topology>
    </subcellularLocation>
</comment>
<evidence type="ECO:0000256" key="14">
    <source>
        <dbReference type="ARBA" id="ARBA00022679"/>
    </source>
</evidence>
<dbReference type="GO" id="GO:0090563">
    <property type="term" value="F:protein-phosphocysteine-sugar phosphotransferase activity"/>
    <property type="evidence" value="ECO:0007669"/>
    <property type="project" value="TreeGrafter"/>
</dbReference>
<dbReference type="SUPFAM" id="SSF55804">
    <property type="entry name" value="Phoshotransferase/anion transport protein"/>
    <property type="match status" value="1"/>
</dbReference>
<evidence type="ECO:0000256" key="3">
    <source>
        <dbReference type="ARBA" id="ARBA00004429"/>
    </source>
</evidence>
<dbReference type="GO" id="GO:0016301">
    <property type="term" value="F:kinase activity"/>
    <property type="evidence" value="ECO:0007669"/>
    <property type="project" value="UniProtKB-KW"/>
</dbReference>
<keyword evidence="13" id="KW-0762">Sugar transport</keyword>
<dbReference type="Gene3D" id="3.40.930.10">
    <property type="entry name" value="Mannitol-specific EII, Chain A"/>
    <property type="match status" value="1"/>
</dbReference>
<evidence type="ECO:0000256" key="10">
    <source>
        <dbReference type="ARBA" id="ARBA00022475"/>
    </source>
</evidence>
<evidence type="ECO:0000256" key="17">
    <source>
        <dbReference type="ARBA" id="ARBA00022777"/>
    </source>
</evidence>
<name>A0A1H7B086_9FIRM</name>
<proteinExistence type="predicted"/>
<keyword evidence="15" id="KW-0598">Phosphotransferase system</keyword>
<evidence type="ECO:0000256" key="22">
    <source>
        <dbReference type="ARBA" id="ARBA00030956"/>
    </source>
</evidence>
<keyword evidence="16 25" id="KW-0812">Transmembrane</keyword>
<evidence type="ECO:0000256" key="21">
    <source>
        <dbReference type="ARBA" id="ARBA00030684"/>
    </source>
</evidence>
<evidence type="ECO:0000256" key="8">
    <source>
        <dbReference type="ARBA" id="ARBA00021825"/>
    </source>
</evidence>
<feature type="transmembrane region" description="Helical" evidence="25">
    <location>
        <begin position="84"/>
        <end position="108"/>
    </location>
</feature>
<accession>A0A1H7B086</accession>
<evidence type="ECO:0000259" key="27">
    <source>
        <dbReference type="PROSITE" id="PS51099"/>
    </source>
</evidence>
<evidence type="ECO:0000256" key="9">
    <source>
        <dbReference type="ARBA" id="ARBA00022448"/>
    </source>
</evidence>
<organism evidence="29 30">
    <name type="scientific">Propionispira arboris</name>
    <dbReference type="NCBI Taxonomy" id="84035"/>
    <lineage>
        <taxon>Bacteria</taxon>
        <taxon>Bacillati</taxon>
        <taxon>Bacillota</taxon>
        <taxon>Negativicutes</taxon>
        <taxon>Selenomonadales</taxon>
        <taxon>Selenomonadaceae</taxon>
        <taxon>Propionispira</taxon>
    </lineage>
</organism>
<evidence type="ECO:0000259" key="28">
    <source>
        <dbReference type="PROSITE" id="PS51104"/>
    </source>
</evidence>
<dbReference type="InterPro" id="IPR029503">
    <property type="entry name" value="PTS_EIIB_mannitol"/>
</dbReference>
<dbReference type="Gene3D" id="3.40.50.2300">
    <property type="match status" value="1"/>
</dbReference>
<feature type="transmembrane region" description="Helical" evidence="25">
    <location>
        <begin position="138"/>
        <end position="162"/>
    </location>
</feature>
<evidence type="ECO:0000313" key="30">
    <source>
        <dbReference type="Proteomes" id="UP000199662"/>
    </source>
</evidence>
<evidence type="ECO:0000256" key="11">
    <source>
        <dbReference type="ARBA" id="ARBA00022519"/>
    </source>
</evidence>
<sequence length="629" mass="66184">MNENTSNGNIQVKIQKFGRFLSGMVMPNIGAFIAWGLITALFIPTGWLPNEGLAKLVGPMITFLLPLLIGYTGGKAVAGTRGGVLGAIATSGVIIGADIPMFIGAMIMGPLAGWVIKKFDQIVEGSVPVGFEMLVNNFSAGIIGGILAIIAYTGVGPVVLALNSVIRSGVDIIVTAGMLPIASLFIEPGKILFLNNAMNHGILSPIGIQQAQETGKSIFFLLEPNPGPGLGLLLAYWVFAKGMAKDSAPGAIIIHFLGGIHEIYFPYVLMNPILLLAVIAGGMSGVFTFVLLGGGLVATPAPGSIFAILALTPKGVYFANIAGVVVSTVVSFLVASVFVKRSANQMDDSELEAAKGAVSELKGNKNTSGTVVAGSALKKIIYACDAGMGSSAMGASALKNKLKKAGYTHVSITNCAIEDIPADAQIVVTHEKLSARVQAKVPQAEHIFVKDFIQNQVYDIISARLAGLEKIAADVNNTSDTVIQDQNLLTKNNIKVGLTSVTKAEAIRMAGRMLVDSGYAEEPYVEAMIEREQDISTYIGRGIAIPHGVSSAKNAIKKSGLVVLQFPDGIDFGEETAYLIVGIAGKDNEHLAILANIATALDEYESKVKELYTTKDKDLIYKLFTNTNA</sequence>
<gene>
    <name evidence="29" type="ORF">SAMN05660742_11415</name>
</gene>
<dbReference type="PROSITE" id="PS51099">
    <property type="entry name" value="PTS_EIIB_TYPE_2"/>
    <property type="match status" value="1"/>
</dbReference>
<dbReference type="InterPro" id="IPR003352">
    <property type="entry name" value="PTS_EIIC"/>
</dbReference>
<dbReference type="SUPFAM" id="SSF52794">
    <property type="entry name" value="PTS system IIB component-like"/>
    <property type="match status" value="1"/>
</dbReference>
<dbReference type="PROSITE" id="PS51104">
    <property type="entry name" value="PTS_EIIC_TYPE_2"/>
    <property type="match status" value="1"/>
</dbReference>
<dbReference type="InterPro" id="IPR013014">
    <property type="entry name" value="PTS_EIIC_2"/>
</dbReference>
<dbReference type="PANTHER" id="PTHR30181:SF2">
    <property type="entry name" value="PTS SYSTEM MANNITOL-SPECIFIC EIICBA COMPONENT"/>
    <property type="match status" value="1"/>
</dbReference>
<dbReference type="AlphaFoldDB" id="A0A1H7B086"/>
<dbReference type="PROSITE" id="PS51094">
    <property type="entry name" value="PTS_EIIA_TYPE_2"/>
    <property type="match status" value="1"/>
</dbReference>
<evidence type="ECO:0000256" key="25">
    <source>
        <dbReference type="SAM" id="Phobius"/>
    </source>
</evidence>
<evidence type="ECO:0000256" key="4">
    <source>
        <dbReference type="ARBA" id="ARBA00011738"/>
    </source>
</evidence>
<evidence type="ECO:0000256" key="13">
    <source>
        <dbReference type="ARBA" id="ARBA00022597"/>
    </source>
</evidence>
<dbReference type="CDD" id="cd05567">
    <property type="entry name" value="PTS_IIB_mannitol"/>
    <property type="match status" value="1"/>
</dbReference>
<evidence type="ECO:0000256" key="1">
    <source>
        <dbReference type="ARBA" id="ARBA00001655"/>
    </source>
</evidence>
<dbReference type="EC" id="2.7.1.197" evidence="5"/>
<evidence type="ECO:0000256" key="2">
    <source>
        <dbReference type="ARBA" id="ARBA00002434"/>
    </source>
</evidence>
<dbReference type="CDD" id="cd00211">
    <property type="entry name" value="PTS_IIA_fru"/>
    <property type="match status" value="1"/>
</dbReference>
<dbReference type="GO" id="GO:0022872">
    <property type="term" value="F:protein-N(PI)-phosphohistidine-mannitol phosphotransferase system transmembrane transporter activity"/>
    <property type="evidence" value="ECO:0007669"/>
    <property type="project" value="InterPro"/>
</dbReference>
<evidence type="ECO:0000313" key="29">
    <source>
        <dbReference type="EMBL" id="SEJ69617.1"/>
    </source>
</evidence>
<dbReference type="NCBIfam" id="TIGR00851">
    <property type="entry name" value="mtlA"/>
    <property type="match status" value="1"/>
</dbReference>
<evidence type="ECO:0000256" key="12">
    <source>
        <dbReference type="ARBA" id="ARBA00022553"/>
    </source>
</evidence>
<dbReference type="Pfam" id="PF02378">
    <property type="entry name" value="PTS_EIIC"/>
    <property type="match status" value="1"/>
</dbReference>
<dbReference type="Proteomes" id="UP000199662">
    <property type="component" value="Unassembled WGS sequence"/>
</dbReference>
<comment type="subunit">
    <text evidence="4">Homodimer.</text>
</comment>
<evidence type="ECO:0000256" key="16">
    <source>
        <dbReference type="ARBA" id="ARBA00022692"/>
    </source>
</evidence>
<evidence type="ECO:0000256" key="15">
    <source>
        <dbReference type="ARBA" id="ARBA00022683"/>
    </source>
</evidence>
<keyword evidence="14" id="KW-0808">Transferase</keyword>
<evidence type="ECO:0000256" key="23">
    <source>
        <dbReference type="ARBA" id="ARBA00030962"/>
    </source>
</evidence>
<dbReference type="GO" id="GO:0009401">
    <property type="term" value="P:phosphoenolpyruvate-dependent sugar phosphotransferase system"/>
    <property type="evidence" value="ECO:0007669"/>
    <property type="project" value="UniProtKB-KW"/>
</dbReference>
<dbReference type="InterPro" id="IPR036095">
    <property type="entry name" value="PTS_EIIB-like_sf"/>
</dbReference>
<reference evidence="29 30" key="1">
    <citation type="submission" date="2016-10" db="EMBL/GenBank/DDBJ databases">
        <authorList>
            <person name="de Groot N.N."/>
        </authorList>
    </citation>
    <scope>NUCLEOTIDE SEQUENCE [LARGE SCALE GENOMIC DNA]</scope>
    <source>
        <strain evidence="29 30">DSM 2179</strain>
    </source>
</reference>
<evidence type="ECO:0000256" key="19">
    <source>
        <dbReference type="ARBA" id="ARBA00023136"/>
    </source>
</evidence>
<keyword evidence="12" id="KW-0597">Phosphoprotein</keyword>
<comment type="catalytic activity">
    <reaction evidence="1">
        <text>D-mannitol(out) + N(pros)-phospho-L-histidyl-[protein] = D-mannitol 1-phosphate(in) + L-histidyl-[protein]</text>
        <dbReference type="Rhea" id="RHEA:33363"/>
        <dbReference type="Rhea" id="RHEA-COMP:9745"/>
        <dbReference type="Rhea" id="RHEA-COMP:9746"/>
        <dbReference type="ChEBI" id="CHEBI:16899"/>
        <dbReference type="ChEBI" id="CHEBI:29979"/>
        <dbReference type="ChEBI" id="CHEBI:61381"/>
        <dbReference type="ChEBI" id="CHEBI:64837"/>
        <dbReference type="EC" id="2.7.1.197"/>
    </reaction>
</comment>
<dbReference type="InterPro" id="IPR003501">
    <property type="entry name" value="PTS_EIIB_2/3"/>
</dbReference>
<keyword evidence="11" id="KW-0997">Cell inner membrane</keyword>
<feature type="transmembrane region" description="Helical" evidence="25">
    <location>
        <begin position="53"/>
        <end position="72"/>
    </location>
</feature>
<evidence type="ECO:0000259" key="26">
    <source>
        <dbReference type="PROSITE" id="PS51094"/>
    </source>
</evidence>
<dbReference type="Pfam" id="PF00359">
    <property type="entry name" value="PTS_EIIA_2"/>
    <property type="match status" value="1"/>
</dbReference>
<feature type="transmembrane region" description="Helical" evidence="25">
    <location>
        <begin position="317"/>
        <end position="339"/>
    </location>
</feature>
<dbReference type="InterPro" id="IPR002178">
    <property type="entry name" value="PTS_EIIA_type-2_dom"/>
</dbReference>